<keyword evidence="1" id="KW-0812">Transmembrane</keyword>
<evidence type="ECO:0000256" key="1">
    <source>
        <dbReference type="SAM" id="Phobius"/>
    </source>
</evidence>
<keyword evidence="1" id="KW-1133">Transmembrane helix</keyword>
<dbReference type="AlphaFoldDB" id="A0A0K0EHP5"/>
<accession>A0A0K0EHP5</accession>
<protein>
    <submittedName>
        <fullName evidence="2">Uncharacterized protein</fullName>
    </submittedName>
</protein>
<feature type="transmembrane region" description="Helical" evidence="1">
    <location>
        <begin position="12"/>
        <end position="36"/>
    </location>
</feature>
<dbReference type="WBParaSite" id="SSTP_0000899900.1">
    <property type="protein sequence ID" value="SSTP_0000899900.1"/>
    <property type="gene ID" value="SSTP_0000899900"/>
</dbReference>
<keyword evidence="1" id="KW-0472">Membrane</keyword>
<organism evidence="2">
    <name type="scientific">Strongyloides stercoralis</name>
    <name type="common">Threadworm</name>
    <dbReference type="NCBI Taxonomy" id="6248"/>
    <lineage>
        <taxon>Eukaryota</taxon>
        <taxon>Metazoa</taxon>
        <taxon>Ecdysozoa</taxon>
        <taxon>Nematoda</taxon>
        <taxon>Chromadorea</taxon>
        <taxon>Rhabditida</taxon>
        <taxon>Tylenchina</taxon>
        <taxon>Panagrolaimomorpha</taxon>
        <taxon>Strongyloidoidea</taxon>
        <taxon>Strongyloididae</taxon>
        <taxon>Strongyloides</taxon>
    </lineage>
</organism>
<proteinExistence type="predicted"/>
<dbReference type="Pfam" id="PF21525">
    <property type="entry name" value="Nlp36"/>
    <property type="match status" value="1"/>
</dbReference>
<evidence type="ECO:0000313" key="2">
    <source>
        <dbReference type="WBParaSite" id="SSTP_0000899900.1"/>
    </source>
</evidence>
<reference evidence="2" key="1">
    <citation type="submission" date="2015-08" db="UniProtKB">
        <authorList>
            <consortium name="WormBaseParasite"/>
        </authorList>
    </citation>
    <scope>IDENTIFICATION</scope>
</reference>
<sequence>MAIDLKQEFQLFDLLGPVVCAGIFALFLFIFSFFILNYCCILKDDDVTKFEEWGYNHNLGSKLGPHTKIYIDDCVKNKRVGLINSD</sequence>
<name>A0A0K0EHP5_STRER</name>